<dbReference type="EMBL" id="JASNQZ010000011">
    <property type="protein sequence ID" value="KAL0951743.1"/>
    <property type="molecule type" value="Genomic_DNA"/>
</dbReference>
<accession>A0ABR3J8E5</accession>
<dbReference type="Proteomes" id="UP001556367">
    <property type="component" value="Unassembled WGS sequence"/>
</dbReference>
<evidence type="ECO:0000313" key="2">
    <source>
        <dbReference type="Proteomes" id="UP001556367"/>
    </source>
</evidence>
<gene>
    <name evidence="1" type="ORF">HGRIS_008415</name>
</gene>
<name>A0ABR3J8E5_9AGAR</name>
<reference evidence="2" key="1">
    <citation type="submission" date="2024-06" db="EMBL/GenBank/DDBJ databases">
        <title>Multi-omics analyses provide insights into the biosynthesis of the anticancer antibiotic pleurotin in Hohenbuehelia grisea.</title>
        <authorList>
            <person name="Weaver J.A."/>
            <person name="Alberti F."/>
        </authorList>
    </citation>
    <scope>NUCLEOTIDE SEQUENCE [LARGE SCALE GENOMIC DNA]</scope>
    <source>
        <strain evidence="2">T-177</strain>
    </source>
</reference>
<organism evidence="1 2">
    <name type="scientific">Hohenbuehelia grisea</name>
    <dbReference type="NCBI Taxonomy" id="104357"/>
    <lineage>
        <taxon>Eukaryota</taxon>
        <taxon>Fungi</taxon>
        <taxon>Dikarya</taxon>
        <taxon>Basidiomycota</taxon>
        <taxon>Agaricomycotina</taxon>
        <taxon>Agaricomycetes</taxon>
        <taxon>Agaricomycetidae</taxon>
        <taxon>Agaricales</taxon>
        <taxon>Pleurotineae</taxon>
        <taxon>Pleurotaceae</taxon>
        <taxon>Hohenbuehelia</taxon>
    </lineage>
</organism>
<evidence type="ECO:0000313" key="1">
    <source>
        <dbReference type="EMBL" id="KAL0951743.1"/>
    </source>
</evidence>
<keyword evidence="2" id="KW-1185">Reference proteome</keyword>
<sequence>MPLLWSSLSVKVTPTATSPSLPLVHLWLDRSGSCPLSLALTHDDEENWADDGSDVAAQVLEFFAVYWRRWRHYRICLPDPCPGYPITMLPEAGPPLLKSLCLQIGGDLTADEVEVVAANITSAPSLSHLTWGHFYYDLDEKDVPWSQLTYLRLDCDVPVQAACRLLQLCTNLATWHIDGISTERERTPGPVLPERAPLHVHQTALRTLSVRASLAPFFNRLTLPGLRELSVVSDDSVPIRGAAASSNAQHLLAFLTRSRCPLDTLALDIAGFDADALIACLHVLSASLVTLDVQNDTGLLFSVDAVVAALARPGFAPGAAHVCPALARITFGPGIAATRTLVDAMIASRAESRDAGAGRLVVDFTAA</sequence>
<protein>
    <submittedName>
        <fullName evidence="1">Uncharacterized protein</fullName>
    </submittedName>
</protein>
<proteinExistence type="predicted"/>
<comment type="caution">
    <text evidence="1">The sequence shown here is derived from an EMBL/GenBank/DDBJ whole genome shotgun (WGS) entry which is preliminary data.</text>
</comment>